<dbReference type="Proteomes" id="UP001390339">
    <property type="component" value="Unassembled WGS sequence"/>
</dbReference>
<evidence type="ECO:0000313" key="2">
    <source>
        <dbReference type="Proteomes" id="UP001390339"/>
    </source>
</evidence>
<comment type="caution">
    <text evidence="1">The sequence shown here is derived from an EMBL/GenBank/DDBJ whole genome shotgun (WGS) entry which is preliminary data.</text>
</comment>
<name>A0ABR2J537_9PEZI</name>
<protein>
    <submittedName>
        <fullName evidence="1">GPI-anchored cell wall protein P.t1.c1</fullName>
    </submittedName>
</protein>
<dbReference type="EMBL" id="JAPCWZ010000003">
    <property type="protein sequence ID" value="KAK8872648.1"/>
    <property type="molecule type" value="Genomic_DNA"/>
</dbReference>
<organism evidence="1 2">
    <name type="scientific">Apiospora arundinis</name>
    <dbReference type="NCBI Taxonomy" id="335852"/>
    <lineage>
        <taxon>Eukaryota</taxon>
        <taxon>Fungi</taxon>
        <taxon>Dikarya</taxon>
        <taxon>Ascomycota</taxon>
        <taxon>Pezizomycotina</taxon>
        <taxon>Sordariomycetes</taxon>
        <taxon>Xylariomycetidae</taxon>
        <taxon>Amphisphaeriales</taxon>
        <taxon>Apiosporaceae</taxon>
        <taxon>Apiospora</taxon>
    </lineage>
</organism>
<reference evidence="1 2" key="1">
    <citation type="journal article" date="2024" name="IMA Fungus">
        <title>Apiospora arundinis, a panoply of carbohydrate-active enzymes and secondary metabolites.</title>
        <authorList>
            <person name="Sorensen T."/>
            <person name="Petersen C."/>
            <person name="Muurmann A.T."/>
            <person name="Christiansen J.V."/>
            <person name="Brundto M.L."/>
            <person name="Overgaard C.K."/>
            <person name="Boysen A.T."/>
            <person name="Wollenberg R.D."/>
            <person name="Larsen T.O."/>
            <person name="Sorensen J.L."/>
            <person name="Nielsen K.L."/>
            <person name="Sondergaard T.E."/>
        </authorList>
    </citation>
    <scope>NUCLEOTIDE SEQUENCE [LARGE SCALE GENOMIC DNA]</scope>
    <source>
        <strain evidence="1 2">AAU 773</strain>
    </source>
</reference>
<dbReference type="SUPFAM" id="SSF52058">
    <property type="entry name" value="L domain-like"/>
    <property type="match status" value="1"/>
</dbReference>
<proteinExistence type="predicted"/>
<keyword evidence="2" id="KW-1185">Reference proteome</keyword>
<accession>A0ABR2J537</accession>
<sequence>MKLLRVAVVAGGTVLFSPGRLAAVAAQSTTTCKSPTAIGSAADAAALAKGCSTIEGDLTISAAASGDDGIQLDGIKSITGGITIQDCPNRCAGFAAGTISSSTLESVGSDIQISDVGGLHSLLFPALRDVRGSITLENLMDLKNLDLARLRSVNQSFVLAGAPELANLTAPAAGFDVAGDPARVRVWDVGLGSVDPFLVAPSNAHTRDVSVSRIPNVVYAELATSNGGNVVVEGNGHLTLGLGNFRNVSSSSSSSSGGLLLMPAHIETLNVSGLAGVRWSSRSSSSQDQKGRSGSRPGEYYTLGSLAVHDSPLLTALPILWEGVGRLEIARNDVLAALAFPRDPDAARAVASSLRHVAIRDNPKLELAAANEGKWNGTVETTSWIWPTEDVETFVLSGAVHDTFFRPLEKIHGLTTSSSPNPAKPRILGDFELTSTIADFHCGTIDQMRMHGVFAGNYSCNGHCVDMVPPHHNSAAGDSNIRMMVVAVLGLFSVTLGL</sequence>
<gene>
    <name evidence="1" type="ORF">PGQ11_003162</name>
</gene>
<evidence type="ECO:0000313" key="1">
    <source>
        <dbReference type="EMBL" id="KAK8872648.1"/>
    </source>
</evidence>